<name>A0A4Y9T2S5_9BURK</name>
<dbReference type="EMBL" id="SPVG01000007">
    <property type="protein sequence ID" value="TFW31234.1"/>
    <property type="molecule type" value="Genomic_DNA"/>
</dbReference>
<evidence type="ECO:0000256" key="1">
    <source>
        <dbReference type="SAM" id="SignalP"/>
    </source>
</evidence>
<reference evidence="2 3" key="1">
    <citation type="submission" date="2019-03" db="EMBL/GenBank/DDBJ databases">
        <title>Draft Genome Sequence of Duganella callidus sp. nov., a Novel Duganella Species Isolated from Cultivated Soil.</title>
        <authorList>
            <person name="Raths R."/>
            <person name="Peta V."/>
            <person name="Bucking H."/>
        </authorList>
    </citation>
    <scope>NUCLEOTIDE SEQUENCE [LARGE SCALE GENOMIC DNA]</scope>
    <source>
        <strain evidence="2 3">DN04</strain>
    </source>
</reference>
<protein>
    <submittedName>
        <fullName evidence="2">Uncharacterized protein</fullName>
    </submittedName>
</protein>
<accession>A0A4Y9T2S5</accession>
<comment type="caution">
    <text evidence="2">The sequence shown here is derived from an EMBL/GenBank/DDBJ whole genome shotgun (WGS) entry which is preliminary data.</text>
</comment>
<dbReference type="AlphaFoldDB" id="A0A4Y9T2S5"/>
<dbReference type="OrthoDB" id="8756031at2"/>
<sequence length="247" mass="27575">MKRIAQIGLLCLQCLLHPASAQDSDPNVAAVVVSSSKDPDWKTYRAFSAGLDVFDEQRRLAPAATLRFVLLPKAAQASLKDIKLRIAGDDFSIPVPVAQDGTFSVPRSEQASKGDADLMLNRRPGTFRWRPDIRSPGVPANARRLGDLRLECAVRWAIEQYETPYLIRKLFYAAGQPCLTSKIKVDYMAPRPIAAMYLVSGERRTRLADDLLEEGGKVYVVPVHDQSWPDDALLEFEFAPYWQASVK</sequence>
<feature type="signal peptide" evidence="1">
    <location>
        <begin position="1"/>
        <end position="21"/>
    </location>
</feature>
<proteinExistence type="predicted"/>
<feature type="chain" id="PRO_5021322122" evidence="1">
    <location>
        <begin position="22"/>
        <end position="247"/>
    </location>
</feature>
<keyword evidence="1" id="KW-0732">Signal</keyword>
<organism evidence="2 3">
    <name type="scientific">Duganella callida</name>
    <dbReference type="NCBI Taxonomy" id="2561932"/>
    <lineage>
        <taxon>Bacteria</taxon>
        <taxon>Pseudomonadati</taxon>
        <taxon>Pseudomonadota</taxon>
        <taxon>Betaproteobacteria</taxon>
        <taxon>Burkholderiales</taxon>
        <taxon>Oxalobacteraceae</taxon>
        <taxon>Telluria group</taxon>
        <taxon>Duganella</taxon>
    </lineage>
</organism>
<gene>
    <name evidence="2" type="ORF">E4L98_00625</name>
</gene>
<dbReference type="RefSeq" id="WP_135199630.1">
    <property type="nucleotide sequence ID" value="NZ_SPVG01000007.1"/>
</dbReference>
<evidence type="ECO:0000313" key="2">
    <source>
        <dbReference type="EMBL" id="TFW31234.1"/>
    </source>
</evidence>
<keyword evidence="3" id="KW-1185">Reference proteome</keyword>
<dbReference type="Proteomes" id="UP000297729">
    <property type="component" value="Unassembled WGS sequence"/>
</dbReference>
<evidence type="ECO:0000313" key="3">
    <source>
        <dbReference type="Proteomes" id="UP000297729"/>
    </source>
</evidence>